<evidence type="ECO:0000256" key="5">
    <source>
        <dbReference type="ARBA" id="ARBA00022679"/>
    </source>
</evidence>
<sequence length="669" mass="75219">MEQYILKSSDIIREMKQTIKVKRESSTKHREPEVAQVLRKKANSLYSSRKLTEALSLYTQSLRVSSENSEDANLAFGNRSAVNFHLKEFKLSLKDIDNVLESNTAPPALLKKLLLRKARCLDSIESCEEIERLSREQKIPTLSTSEREVLDNLKSSGTTTSQEGHDDITVYQTAHPSLPSASSVLEMKHSQTKGRYLQVKVDTPSGSVLICEQPYVMVLLPQYWDTHCYHCLQLVHTVPVFCRSSSCKVKYCSVKCKTQSYNYHQFECKDLNTIVDTGIGHLACSVITHTGYKTLLDHRSRLMENPEQVTSSLTGYDAIYNLVPNEEHIQPADDYKYKKTALALVLCLLDSQFFPPEISSLEDTDVVYVASLLLRHIRQLICNAHAITHMESSAEHGSCPSTMTECKLASAIYPTASLMNHSCKPNITASFVGSSLVVKNSVDLKIGAEVCNCYGPQYKKIEKSERQKSLKTQYYFDCDCVPCKQEESISFYKCLCCIECQGRALLVSESRARCHDCHMEYDASRQVAQLIDYKRLLDGIEALSPAQAIKALRKARETLASGVVHKNSIEIAELLDKEAYYHSIIGNRNLSAENLMASIAILEKIYDEGSIELGREYHKISEVLYNAGNCSQALSFATKAKSVYTLHFSHDNELVKDISKLCVGLKELL</sequence>
<dbReference type="GO" id="GO:0008168">
    <property type="term" value="F:methyltransferase activity"/>
    <property type="evidence" value="ECO:0007669"/>
    <property type="project" value="UniProtKB-KW"/>
</dbReference>
<evidence type="ECO:0000256" key="7">
    <source>
        <dbReference type="ARBA" id="ARBA00023242"/>
    </source>
</evidence>
<proteinExistence type="predicted"/>
<dbReference type="EMBL" id="VXIV02002677">
    <property type="protein sequence ID" value="KAF6023688.1"/>
    <property type="molecule type" value="Genomic_DNA"/>
</dbReference>
<dbReference type="OrthoDB" id="62495at2759"/>
<accession>A0A7J7JE82</accession>
<evidence type="ECO:0000259" key="9">
    <source>
        <dbReference type="PROSITE" id="PS50280"/>
    </source>
</evidence>
<reference evidence="10" key="1">
    <citation type="submission" date="2020-06" db="EMBL/GenBank/DDBJ databases">
        <title>Draft genome of Bugula neritina, a colonial animal packing powerful symbionts and potential medicines.</title>
        <authorList>
            <person name="Rayko M."/>
        </authorList>
    </citation>
    <scope>NUCLEOTIDE SEQUENCE [LARGE SCALE GENOMIC DNA]</scope>
    <source>
        <strain evidence="10">Kwan_BN1</strain>
    </source>
</reference>
<dbReference type="SUPFAM" id="SSF48452">
    <property type="entry name" value="TPR-like"/>
    <property type="match status" value="1"/>
</dbReference>
<keyword evidence="7" id="KW-0539">Nucleus</keyword>
<dbReference type="AlphaFoldDB" id="A0A7J7JE82"/>
<feature type="domain" description="SET" evidence="9">
    <location>
        <begin position="176"/>
        <end position="455"/>
    </location>
</feature>
<keyword evidence="3" id="KW-0963">Cytoplasm</keyword>
<dbReference type="PANTHER" id="PTHR46165">
    <property type="entry name" value="SET AND MYND DOMAIN-CONTAINING PROTEIN 4"/>
    <property type="match status" value="1"/>
</dbReference>
<comment type="subcellular location">
    <subcellularLocation>
        <location evidence="2">Cytoplasm</location>
    </subcellularLocation>
    <subcellularLocation>
        <location evidence="1">Nucleus</location>
    </subcellularLocation>
</comment>
<keyword evidence="6" id="KW-0949">S-adenosyl-L-methionine</keyword>
<dbReference type="Gene3D" id="2.170.270.10">
    <property type="entry name" value="SET domain"/>
    <property type="match status" value="1"/>
</dbReference>
<comment type="catalytic activity">
    <reaction evidence="8">
        <text>L-lysyl-[protein] + S-adenosyl-L-methionine = N(6)-methyl-L-lysyl-[protein] + S-adenosyl-L-homocysteine + H(+)</text>
        <dbReference type="Rhea" id="RHEA:51736"/>
        <dbReference type="Rhea" id="RHEA-COMP:9752"/>
        <dbReference type="Rhea" id="RHEA-COMP:13053"/>
        <dbReference type="ChEBI" id="CHEBI:15378"/>
        <dbReference type="ChEBI" id="CHEBI:29969"/>
        <dbReference type="ChEBI" id="CHEBI:57856"/>
        <dbReference type="ChEBI" id="CHEBI:59789"/>
        <dbReference type="ChEBI" id="CHEBI:61929"/>
    </reaction>
</comment>
<evidence type="ECO:0000256" key="4">
    <source>
        <dbReference type="ARBA" id="ARBA00022603"/>
    </source>
</evidence>
<evidence type="ECO:0000256" key="3">
    <source>
        <dbReference type="ARBA" id="ARBA00022490"/>
    </source>
</evidence>
<evidence type="ECO:0000313" key="10">
    <source>
        <dbReference type="EMBL" id="KAF6023688.1"/>
    </source>
</evidence>
<evidence type="ECO:0000256" key="8">
    <source>
        <dbReference type="ARBA" id="ARBA00048985"/>
    </source>
</evidence>
<dbReference type="SUPFAM" id="SSF82199">
    <property type="entry name" value="SET domain"/>
    <property type="match status" value="1"/>
</dbReference>
<dbReference type="PANTHER" id="PTHR46165:SF2">
    <property type="entry name" value="SET AND MYND DOMAIN-CONTAINING PROTEIN 4"/>
    <property type="match status" value="1"/>
</dbReference>
<dbReference type="GO" id="GO:0005634">
    <property type="term" value="C:nucleus"/>
    <property type="evidence" value="ECO:0007669"/>
    <property type="project" value="UniProtKB-SubCell"/>
</dbReference>
<evidence type="ECO:0000256" key="2">
    <source>
        <dbReference type="ARBA" id="ARBA00004496"/>
    </source>
</evidence>
<evidence type="ECO:0000256" key="1">
    <source>
        <dbReference type="ARBA" id="ARBA00004123"/>
    </source>
</evidence>
<keyword evidence="4" id="KW-0489">Methyltransferase</keyword>
<protein>
    <recommendedName>
        <fullName evidence="9">SET domain-containing protein</fullName>
    </recommendedName>
</protein>
<evidence type="ECO:0000313" key="11">
    <source>
        <dbReference type="Proteomes" id="UP000593567"/>
    </source>
</evidence>
<organism evidence="10 11">
    <name type="scientific">Bugula neritina</name>
    <name type="common">Brown bryozoan</name>
    <name type="synonym">Sertularia neritina</name>
    <dbReference type="NCBI Taxonomy" id="10212"/>
    <lineage>
        <taxon>Eukaryota</taxon>
        <taxon>Metazoa</taxon>
        <taxon>Spiralia</taxon>
        <taxon>Lophotrochozoa</taxon>
        <taxon>Bryozoa</taxon>
        <taxon>Gymnolaemata</taxon>
        <taxon>Cheilostomatida</taxon>
        <taxon>Flustrina</taxon>
        <taxon>Buguloidea</taxon>
        <taxon>Bugulidae</taxon>
        <taxon>Bugula</taxon>
    </lineage>
</organism>
<dbReference type="GO" id="GO:0042826">
    <property type="term" value="F:histone deacetylase binding"/>
    <property type="evidence" value="ECO:0007669"/>
    <property type="project" value="TreeGrafter"/>
</dbReference>
<keyword evidence="11" id="KW-1185">Reference proteome</keyword>
<keyword evidence="5" id="KW-0808">Transferase</keyword>
<dbReference type="InterPro" id="IPR052097">
    <property type="entry name" value="SET-MYND_domain_protein"/>
</dbReference>
<dbReference type="InterPro" id="IPR001214">
    <property type="entry name" value="SET_dom"/>
</dbReference>
<dbReference type="Gene3D" id="1.25.40.10">
    <property type="entry name" value="Tetratricopeptide repeat domain"/>
    <property type="match status" value="2"/>
</dbReference>
<dbReference type="Proteomes" id="UP000593567">
    <property type="component" value="Unassembled WGS sequence"/>
</dbReference>
<dbReference type="InterPro" id="IPR011990">
    <property type="entry name" value="TPR-like_helical_dom_sf"/>
</dbReference>
<name>A0A7J7JE82_BUGNE</name>
<dbReference type="InterPro" id="IPR046341">
    <property type="entry name" value="SET_dom_sf"/>
</dbReference>
<dbReference type="GO" id="GO:0032259">
    <property type="term" value="P:methylation"/>
    <property type="evidence" value="ECO:0007669"/>
    <property type="project" value="UniProtKB-KW"/>
</dbReference>
<dbReference type="Pfam" id="PF00856">
    <property type="entry name" value="SET"/>
    <property type="match status" value="1"/>
</dbReference>
<dbReference type="InterPro" id="IPR044421">
    <property type="entry name" value="SMYD4_SET"/>
</dbReference>
<dbReference type="CDD" id="cd10536">
    <property type="entry name" value="SET_SMYD4"/>
    <property type="match status" value="1"/>
</dbReference>
<comment type="caution">
    <text evidence="10">The sequence shown here is derived from an EMBL/GenBank/DDBJ whole genome shotgun (WGS) entry which is preliminary data.</text>
</comment>
<dbReference type="PROSITE" id="PS50280">
    <property type="entry name" value="SET"/>
    <property type="match status" value="1"/>
</dbReference>
<gene>
    <name evidence="10" type="ORF">EB796_018004</name>
</gene>
<dbReference type="GO" id="GO:0005737">
    <property type="term" value="C:cytoplasm"/>
    <property type="evidence" value="ECO:0007669"/>
    <property type="project" value="UniProtKB-SubCell"/>
</dbReference>
<evidence type="ECO:0000256" key="6">
    <source>
        <dbReference type="ARBA" id="ARBA00022691"/>
    </source>
</evidence>